<sequence>MLEGCFSRFSQSIRLPEFLERQ</sequence>
<feature type="non-terminal residue" evidence="1">
    <location>
        <position position="1"/>
    </location>
</feature>
<evidence type="ECO:0000313" key="1">
    <source>
        <dbReference type="EMBL" id="GIQ91857.1"/>
    </source>
</evidence>
<dbReference type="Proteomes" id="UP000265618">
    <property type="component" value="Unassembled WGS sequence"/>
</dbReference>
<gene>
    <name evidence="1" type="ORF">KIPB_015296</name>
</gene>
<proteinExistence type="predicted"/>
<comment type="caution">
    <text evidence="1">The sequence shown here is derived from an EMBL/GenBank/DDBJ whole genome shotgun (WGS) entry which is preliminary data.</text>
</comment>
<name>A0A9K3GQL0_9EUKA</name>
<accession>A0A9K3GQL0</accession>
<keyword evidence="2" id="KW-1185">Reference proteome</keyword>
<evidence type="ECO:0000313" key="2">
    <source>
        <dbReference type="Proteomes" id="UP000265618"/>
    </source>
</evidence>
<dbReference type="AlphaFoldDB" id="A0A9K3GQL0"/>
<organism evidence="1 2">
    <name type="scientific">Kipferlia bialata</name>
    <dbReference type="NCBI Taxonomy" id="797122"/>
    <lineage>
        <taxon>Eukaryota</taxon>
        <taxon>Metamonada</taxon>
        <taxon>Carpediemonas-like organisms</taxon>
        <taxon>Kipferlia</taxon>
    </lineage>
</organism>
<dbReference type="EMBL" id="BDIP01008468">
    <property type="protein sequence ID" value="GIQ91857.1"/>
    <property type="molecule type" value="Genomic_DNA"/>
</dbReference>
<protein>
    <submittedName>
        <fullName evidence="1">Uncharacterized protein</fullName>
    </submittedName>
</protein>
<reference evidence="1 2" key="1">
    <citation type="journal article" date="2018" name="PLoS ONE">
        <title>The draft genome of Kipferlia bialata reveals reductive genome evolution in fornicate parasites.</title>
        <authorList>
            <person name="Tanifuji G."/>
            <person name="Takabayashi S."/>
            <person name="Kume K."/>
            <person name="Takagi M."/>
            <person name="Nakayama T."/>
            <person name="Kamikawa R."/>
            <person name="Inagaki Y."/>
            <person name="Hashimoto T."/>
        </authorList>
    </citation>
    <scope>NUCLEOTIDE SEQUENCE [LARGE SCALE GENOMIC DNA]</scope>
    <source>
        <strain evidence="1">NY0173</strain>
    </source>
</reference>